<evidence type="ECO:0000256" key="1">
    <source>
        <dbReference type="ARBA" id="ARBA00009437"/>
    </source>
</evidence>
<evidence type="ECO:0000313" key="6">
    <source>
        <dbReference type="EMBL" id="MCL1107704.1"/>
    </source>
</evidence>
<dbReference type="SUPFAM" id="SSF53850">
    <property type="entry name" value="Periplasmic binding protein-like II"/>
    <property type="match status" value="1"/>
</dbReference>
<feature type="domain" description="HTH lysR-type" evidence="5">
    <location>
        <begin position="7"/>
        <end position="64"/>
    </location>
</feature>
<dbReference type="Pfam" id="PF00126">
    <property type="entry name" value="HTH_1"/>
    <property type="match status" value="1"/>
</dbReference>
<keyword evidence="4" id="KW-0804">Transcription</keyword>
<dbReference type="PRINTS" id="PR00039">
    <property type="entry name" value="HTHLYSR"/>
</dbReference>
<keyword evidence="2" id="KW-0805">Transcription regulation</keyword>
<dbReference type="GO" id="GO:0003677">
    <property type="term" value="F:DNA binding"/>
    <property type="evidence" value="ECO:0007669"/>
    <property type="project" value="UniProtKB-KW"/>
</dbReference>
<keyword evidence="7" id="KW-1185">Reference proteome</keyword>
<dbReference type="SUPFAM" id="SSF46785">
    <property type="entry name" value="Winged helix' DNA-binding domain"/>
    <property type="match status" value="1"/>
</dbReference>
<evidence type="ECO:0000256" key="2">
    <source>
        <dbReference type="ARBA" id="ARBA00023015"/>
    </source>
</evidence>
<dbReference type="Gene3D" id="1.10.10.10">
    <property type="entry name" value="Winged helix-like DNA-binding domain superfamily/Winged helix DNA-binding domain"/>
    <property type="match status" value="1"/>
</dbReference>
<keyword evidence="3" id="KW-0238">DNA-binding</keyword>
<dbReference type="EMBL" id="JAKILJ010000080">
    <property type="protein sequence ID" value="MCL1107704.1"/>
    <property type="molecule type" value="Genomic_DNA"/>
</dbReference>
<dbReference type="InterPro" id="IPR005119">
    <property type="entry name" value="LysR_subst-bd"/>
</dbReference>
<dbReference type="InterPro" id="IPR036388">
    <property type="entry name" value="WH-like_DNA-bd_sf"/>
</dbReference>
<dbReference type="AlphaFoldDB" id="A0A9X1Z999"/>
<evidence type="ECO:0000259" key="5">
    <source>
        <dbReference type="PROSITE" id="PS50931"/>
    </source>
</evidence>
<protein>
    <submittedName>
        <fullName evidence="6">LysR family transcriptional regulator</fullName>
    </submittedName>
</protein>
<dbReference type="GO" id="GO:0003700">
    <property type="term" value="F:DNA-binding transcription factor activity"/>
    <property type="evidence" value="ECO:0007669"/>
    <property type="project" value="InterPro"/>
</dbReference>
<dbReference type="RefSeq" id="WP_188927132.1">
    <property type="nucleotide sequence ID" value="NZ_BMQI01000082.1"/>
</dbReference>
<evidence type="ECO:0000256" key="4">
    <source>
        <dbReference type="ARBA" id="ARBA00023163"/>
    </source>
</evidence>
<organism evidence="6 7">
    <name type="scientific">Shewanella algicola</name>
    <dbReference type="NCBI Taxonomy" id="640633"/>
    <lineage>
        <taxon>Bacteria</taxon>
        <taxon>Pseudomonadati</taxon>
        <taxon>Pseudomonadota</taxon>
        <taxon>Gammaproteobacteria</taxon>
        <taxon>Alteromonadales</taxon>
        <taxon>Shewanellaceae</taxon>
        <taxon>Shewanella</taxon>
    </lineage>
</organism>
<sequence length="300" mass="34061">MNGLNHVDLKQLRVLENLLQERNLSRVASKMNLTQQAISEHLRKLRSLFDDRLFIRQGNTMVPTPLAIELGENVSHILLDIEKLLEPSTFNPLRYHGVFTISATDYAIQSILPQFLHALRKEAPNLKIIIRDFESNNVCHLFSSGELDLALTFPEFAPDSLMTSTLFIEQHILIAGINSPLRNRMLSIDEIAELPQLIISPSRANLKGSHDDWFAEKGLKRNIVMSLPSFSAAPDIIFATDLVAFYPSWLLPNTKVEPLVTDFCPPKFEVVAAWHPRTNNSSIHQWVIEKLKNLTKGMDH</sequence>
<accession>A0A9X1Z999</accession>
<dbReference type="InterPro" id="IPR036390">
    <property type="entry name" value="WH_DNA-bd_sf"/>
</dbReference>
<reference evidence="6" key="1">
    <citation type="submission" date="2022-01" db="EMBL/GenBank/DDBJ databases">
        <title>Whole genome-based taxonomy of the Shewanellaceae.</title>
        <authorList>
            <person name="Martin-Rodriguez A.J."/>
        </authorList>
    </citation>
    <scope>NUCLEOTIDE SEQUENCE</scope>
    <source>
        <strain evidence="6">DSM 23803</strain>
    </source>
</reference>
<dbReference type="InterPro" id="IPR000847">
    <property type="entry name" value="LysR_HTH_N"/>
</dbReference>
<comment type="caution">
    <text evidence="6">The sequence shown here is derived from an EMBL/GenBank/DDBJ whole genome shotgun (WGS) entry which is preliminary data.</text>
</comment>
<dbReference type="PROSITE" id="PS50931">
    <property type="entry name" value="HTH_LYSR"/>
    <property type="match status" value="1"/>
</dbReference>
<evidence type="ECO:0000313" key="7">
    <source>
        <dbReference type="Proteomes" id="UP001139408"/>
    </source>
</evidence>
<evidence type="ECO:0000256" key="3">
    <source>
        <dbReference type="ARBA" id="ARBA00023125"/>
    </source>
</evidence>
<dbReference type="Gene3D" id="3.40.190.10">
    <property type="entry name" value="Periplasmic binding protein-like II"/>
    <property type="match status" value="2"/>
</dbReference>
<proteinExistence type="inferred from homology"/>
<dbReference type="InterPro" id="IPR050389">
    <property type="entry name" value="LysR-type_TF"/>
</dbReference>
<dbReference type="PANTHER" id="PTHR30118:SF15">
    <property type="entry name" value="TRANSCRIPTIONAL REGULATORY PROTEIN"/>
    <property type="match status" value="1"/>
</dbReference>
<comment type="similarity">
    <text evidence="1">Belongs to the LysR transcriptional regulatory family.</text>
</comment>
<dbReference type="Proteomes" id="UP001139408">
    <property type="component" value="Unassembled WGS sequence"/>
</dbReference>
<dbReference type="PANTHER" id="PTHR30118">
    <property type="entry name" value="HTH-TYPE TRANSCRIPTIONAL REGULATOR LEUO-RELATED"/>
    <property type="match status" value="1"/>
</dbReference>
<gene>
    <name evidence="6" type="ORF">L2749_21105</name>
</gene>
<name>A0A9X1Z999_9GAMM</name>
<dbReference type="Pfam" id="PF03466">
    <property type="entry name" value="LysR_substrate"/>
    <property type="match status" value="1"/>
</dbReference>